<dbReference type="EMBL" id="AP012051">
    <property type="protein sequence ID" value="BAL80529.1"/>
    <property type="molecule type" value="Genomic_DNA"/>
</dbReference>
<organism evidence="1 2">
    <name type="scientific">Caldisericum exile (strain DSM 21853 / NBRC 104410 / AZM16c01)</name>
    <dbReference type="NCBI Taxonomy" id="511051"/>
    <lineage>
        <taxon>Bacteria</taxon>
        <taxon>Pseudomonadati</taxon>
        <taxon>Caldisericota/Cryosericota group</taxon>
        <taxon>Caldisericota</taxon>
        <taxon>Caldisericia</taxon>
        <taxon>Caldisericales</taxon>
        <taxon>Caldisericaceae</taxon>
        <taxon>Caldisericum</taxon>
    </lineage>
</organism>
<accession>A0A7U6GDR9</accession>
<protein>
    <submittedName>
        <fullName evidence="1">Uncharacterized protein</fullName>
    </submittedName>
</protein>
<keyword evidence="2" id="KW-1185">Reference proteome</keyword>
<dbReference type="Proteomes" id="UP000004793">
    <property type="component" value="Chromosome"/>
</dbReference>
<name>A0A7U6GDR9_CALEA</name>
<evidence type="ECO:0000313" key="1">
    <source>
        <dbReference type="EMBL" id="BAL80529.1"/>
    </source>
</evidence>
<gene>
    <name evidence="1" type="ordered locus">CSE_04030</name>
</gene>
<sequence length="40" mass="4824">MKTMNTKYYRLVIFSTVKFINNISISHSYKFSSIMEEDKK</sequence>
<evidence type="ECO:0000313" key="2">
    <source>
        <dbReference type="Proteomes" id="UP000004793"/>
    </source>
</evidence>
<reference evidence="1 2" key="1">
    <citation type="submission" date="2011-01" db="EMBL/GenBank/DDBJ databases">
        <title>Whole genome sequence of Caldisericum exile AZM16c01.</title>
        <authorList>
            <person name="Narita-Yamada S."/>
            <person name="Kawakoshi A."/>
            <person name="Nakamura S."/>
            <person name="Sasagawa M."/>
            <person name="Fukada J."/>
            <person name="Sekine M."/>
            <person name="Kato Y."/>
            <person name="Fukai R."/>
            <person name="Sasaki K."/>
            <person name="Hanamaki A."/>
            <person name="Narita H."/>
            <person name="Konno Y."/>
            <person name="Mori K."/>
            <person name="Yamazaki S."/>
            <person name="Suzuki K."/>
            <person name="Fujita N."/>
        </authorList>
    </citation>
    <scope>NUCLEOTIDE SEQUENCE [LARGE SCALE GENOMIC DNA]</scope>
    <source>
        <strain evidence="2">DSM 21853 / NBRC 104410 / AZM16c01</strain>
    </source>
</reference>
<dbReference type="AlphaFoldDB" id="A0A7U6GDR9"/>
<dbReference type="KEGG" id="cex:CSE_04030"/>
<proteinExistence type="predicted"/>